<dbReference type="PANTHER" id="PTHR22916:SF3">
    <property type="entry name" value="UDP-GLCNAC:BETAGAL BETA-1,3-N-ACETYLGLUCOSAMINYLTRANSFERASE-LIKE PROTEIN 1"/>
    <property type="match status" value="1"/>
</dbReference>
<dbReference type="RefSeq" id="WP_059053718.1">
    <property type="nucleotide sequence ID" value="NZ_LOJF01000001.1"/>
</dbReference>
<dbReference type="STRING" id="1299998.AUL39_03710"/>
<dbReference type="PANTHER" id="PTHR22916">
    <property type="entry name" value="GLYCOSYLTRANSFERASE"/>
    <property type="match status" value="1"/>
</dbReference>
<gene>
    <name evidence="2" type="ORF">AUL39_03710</name>
</gene>
<protein>
    <recommendedName>
        <fullName evidence="1">Glycosyltransferase 2-like domain-containing protein</fullName>
    </recommendedName>
</protein>
<dbReference type="Proteomes" id="UP000054078">
    <property type="component" value="Unassembled WGS sequence"/>
</dbReference>
<proteinExistence type="predicted"/>
<dbReference type="EMBL" id="LOJF01000001">
    <property type="protein sequence ID" value="KUH59428.1"/>
    <property type="molecule type" value="Genomic_DNA"/>
</dbReference>
<dbReference type="AlphaFoldDB" id="A0A124EH40"/>
<accession>A0A124EH40</accession>
<evidence type="ECO:0000313" key="2">
    <source>
        <dbReference type="EMBL" id="KUH59428.1"/>
    </source>
</evidence>
<feature type="domain" description="Glycosyltransferase 2-like" evidence="1">
    <location>
        <begin position="10"/>
        <end position="138"/>
    </location>
</feature>
<reference evidence="2 3" key="1">
    <citation type="submission" date="2015-12" db="EMBL/GenBank/DDBJ databases">
        <title>Draft Genome Sequence of Olsenella scatoligenes SK9K4T; a Producer of 3-Methylindole- (skatole) and 4-Methylphenol- (p-cresol) Isolated from Pig Feces.</title>
        <authorList>
            <person name="Li X."/>
            <person name="Borg B."/>
            <person name="Canibe N."/>
        </authorList>
    </citation>
    <scope>NUCLEOTIDE SEQUENCE [LARGE SCALE GENOMIC DNA]</scope>
    <source>
        <strain evidence="2 3">SK9K4</strain>
    </source>
</reference>
<dbReference type="GO" id="GO:0016758">
    <property type="term" value="F:hexosyltransferase activity"/>
    <property type="evidence" value="ECO:0007669"/>
    <property type="project" value="UniProtKB-ARBA"/>
</dbReference>
<dbReference type="OrthoDB" id="1666828at2"/>
<organism evidence="2 3">
    <name type="scientific">Tractidigestivibacter scatoligenes</name>
    <name type="common">Olsenella scatoligenes</name>
    <dbReference type="NCBI Taxonomy" id="1299998"/>
    <lineage>
        <taxon>Bacteria</taxon>
        <taxon>Bacillati</taxon>
        <taxon>Actinomycetota</taxon>
        <taxon>Coriobacteriia</taxon>
        <taxon>Coriobacteriales</taxon>
        <taxon>Atopobiaceae</taxon>
        <taxon>Tractidigestivibacter</taxon>
    </lineage>
</organism>
<evidence type="ECO:0000259" key="1">
    <source>
        <dbReference type="Pfam" id="PF00535"/>
    </source>
</evidence>
<evidence type="ECO:0000313" key="3">
    <source>
        <dbReference type="Proteomes" id="UP000054078"/>
    </source>
</evidence>
<dbReference type="CDD" id="cd00761">
    <property type="entry name" value="Glyco_tranf_GTA_type"/>
    <property type="match status" value="1"/>
</dbReference>
<dbReference type="InterPro" id="IPR029044">
    <property type="entry name" value="Nucleotide-diphossugar_trans"/>
</dbReference>
<dbReference type="Pfam" id="PF00535">
    <property type="entry name" value="Glycos_transf_2"/>
    <property type="match status" value="1"/>
</dbReference>
<dbReference type="Gene3D" id="3.90.550.10">
    <property type="entry name" value="Spore Coat Polysaccharide Biosynthesis Protein SpsA, Chain A"/>
    <property type="match status" value="1"/>
</dbReference>
<dbReference type="InterPro" id="IPR001173">
    <property type="entry name" value="Glyco_trans_2-like"/>
</dbReference>
<dbReference type="SUPFAM" id="SSF53448">
    <property type="entry name" value="Nucleotide-diphospho-sugar transferases"/>
    <property type="match status" value="1"/>
</dbReference>
<keyword evidence="3" id="KW-1185">Reference proteome</keyword>
<comment type="caution">
    <text evidence="2">The sequence shown here is derived from an EMBL/GenBank/DDBJ whole genome shotgun (WGS) entry which is preliminary data.</text>
</comment>
<name>A0A124EH40_TRASO</name>
<sequence>MSDIHQPLVSVLVPIYNVETYLEQCLSSLAAQTLKDIEVICINDGSTDSSPAIIRSFMNRDPRFHLVDKENSGYGDSMNRGLDAARGKYVAILESDDFMEPDGLEYMVEQAERASLEVFKCNFWLYWSKPTENHSFRHNLYFPLASPEMIEMGPHAPVDYPEVFWSKASIWSALYLRGFLEENHIRFLPTPGASYQDSSFTFKVLACAHRIAYSGRAFVHYRQDNEKSSVNSKGKVFCTCDEHAEMRRFLDEDRPDLKAALDPIRAHVKFLNYRWNYGRLTPDLRPTFLERYTAEMREEVERGAIPRGYFDGTLRPSGDDQDRFRYFEPWEIDEVADIMNEPAYFAAHFASETSPDRAQTVRTYWEAGGPRYLLRVLRDKASK</sequence>